<organism evidence="3 4">
    <name type="scientific">Schizophyllum amplum</name>
    <dbReference type="NCBI Taxonomy" id="97359"/>
    <lineage>
        <taxon>Eukaryota</taxon>
        <taxon>Fungi</taxon>
        <taxon>Dikarya</taxon>
        <taxon>Basidiomycota</taxon>
        <taxon>Agaricomycotina</taxon>
        <taxon>Agaricomycetes</taxon>
        <taxon>Agaricomycetidae</taxon>
        <taxon>Agaricales</taxon>
        <taxon>Schizophyllaceae</taxon>
        <taxon>Schizophyllum</taxon>
    </lineage>
</organism>
<evidence type="ECO:0000313" key="3">
    <source>
        <dbReference type="EMBL" id="TRM69101.1"/>
    </source>
</evidence>
<gene>
    <name evidence="3" type="ORF">BD626DRAFT_562898</name>
</gene>
<evidence type="ECO:0000256" key="1">
    <source>
        <dbReference type="SAM" id="Phobius"/>
    </source>
</evidence>
<dbReference type="InterPro" id="IPR056808">
    <property type="entry name" value="HTH_AAA"/>
</dbReference>
<dbReference type="SUPFAM" id="SSF52540">
    <property type="entry name" value="P-loop containing nucleoside triphosphate hydrolases"/>
    <property type="match status" value="1"/>
</dbReference>
<evidence type="ECO:0000313" key="4">
    <source>
        <dbReference type="Proteomes" id="UP000320762"/>
    </source>
</evidence>
<keyword evidence="1" id="KW-0812">Transmembrane</keyword>
<feature type="transmembrane region" description="Helical" evidence="1">
    <location>
        <begin position="6"/>
        <end position="25"/>
    </location>
</feature>
<keyword evidence="1" id="KW-0472">Membrane</keyword>
<proteinExistence type="predicted"/>
<dbReference type="Pfam" id="PF24913">
    <property type="entry name" value="WHD_AAA_fung"/>
    <property type="match status" value="1"/>
</dbReference>
<accession>A0A550CWD8</accession>
<dbReference type="InterPro" id="IPR027417">
    <property type="entry name" value="P-loop_NTPase"/>
</dbReference>
<dbReference type="Proteomes" id="UP000320762">
    <property type="component" value="Unassembled WGS sequence"/>
</dbReference>
<dbReference type="AlphaFoldDB" id="A0A550CWD8"/>
<sequence>MFDAALTTVVGLGLVFVGGIAYVWWYKKNVLDKIELAFTAGYDPALELAIHPVKKHHEPDDVSFDGPELDEEIPWTQHLRRNEQDLIDRIIDGTEIGHYWVLLGPKGSGKGTMIFDSMAAINADGVAMCDAHPDLEVFRLRLGKALNYEYNEDSQTGLFQRRDPREGGAALDIERAMNKLEKVALRMNAKRGKPLVLVINNVHFFNNDESGRNILLQFQQRAESWAASGILTLVFTTDDFWPFYVMRRSGSRMHVLSISDLKHKEALAAMRRIRVNAGKSCNGSLIEKAVEVVGGRLSYINKVAKSRDMVRMANEMLEVESAWLLSQIGLITDCDDDVMDEQKWSSCSWLLLQEFVRLRHEQEKERADKIARGERPDNTHLQLPSIPYAQCRQIMTRADFLEDLDRKNIIAIDVNHNVRPDSMLILHAAMRVVEEADFQETIDSVRDRIDEIESLHRTRELTFKDLGPGDKIKLYVDKGLVDEDDDDKLKLA</sequence>
<protein>
    <recommendedName>
        <fullName evidence="2">AAA protein C-terminal winged helix domain-containing protein</fullName>
    </recommendedName>
</protein>
<keyword evidence="1" id="KW-1133">Transmembrane helix</keyword>
<dbReference type="EMBL" id="VDMD01000001">
    <property type="protein sequence ID" value="TRM69101.1"/>
    <property type="molecule type" value="Genomic_DNA"/>
</dbReference>
<dbReference type="PANTHER" id="PTHR36168">
    <property type="entry name" value="CHROMOSOME 1, WHOLE GENOME SHOTGUN SEQUENCE"/>
    <property type="match status" value="1"/>
</dbReference>
<feature type="domain" description="AAA protein C-terminal winged helix" evidence="2">
    <location>
        <begin position="326"/>
        <end position="453"/>
    </location>
</feature>
<comment type="caution">
    <text evidence="3">The sequence shown here is derived from an EMBL/GenBank/DDBJ whole genome shotgun (WGS) entry which is preliminary data.</text>
</comment>
<name>A0A550CWD8_9AGAR</name>
<evidence type="ECO:0000259" key="2">
    <source>
        <dbReference type="Pfam" id="PF24913"/>
    </source>
</evidence>
<dbReference type="STRING" id="97359.A0A550CWD8"/>
<keyword evidence="4" id="KW-1185">Reference proteome</keyword>
<dbReference type="OrthoDB" id="511599at2759"/>
<reference evidence="3 4" key="1">
    <citation type="journal article" date="2019" name="New Phytol.">
        <title>Comparative genomics reveals unique wood-decay strategies and fruiting body development in the Schizophyllaceae.</title>
        <authorList>
            <person name="Almasi E."/>
            <person name="Sahu N."/>
            <person name="Krizsan K."/>
            <person name="Balint B."/>
            <person name="Kovacs G.M."/>
            <person name="Kiss B."/>
            <person name="Cseklye J."/>
            <person name="Drula E."/>
            <person name="Henrissat B."/>
            <person name="Nagy I."/>
            <person name="Chovatia M."/>
            <person name="Adam C."/>
            <person name="LaButti K."/>
            <person name="Lipzen A."/>
            <person name="Riley R."/>
            <person name="Grigoriev I.V."/>
            <person name="Nagy L.G."/>
        </authorList>
    </citation>
    <scope>NUCLEOTIDE SEQUENCE [LARGE SCALE GENOMIC DNA]</scope>
    <source>
        <strain evidence="3 4">NL-1724</strain>
    </source>
</reference>
<dbReference type="PANTHER" id="PTHR36168:SF1">
    <property type="entry name" value="ORC1-LIKE AAA ATPASE DOMAIN-CONTAINING PROTEIN"/>
    <property type="match status" value="1"/>
</dbReference>